<feature type="non-terminal residue" evidence="1">
    <location>
        <position position="54"/>
    </location>
</feature>
<dbReference type="EMBL" id="JAHRIO010031813">
    <property type="protein sequence ID" value="MEQ2168953.1"/>
    <property type="molecule type" value="Genomic_DNA"/>
</dbReference>
<evidence type="ECO:0000313" key="2">
    <source>
        <dbReference type="Proteomes" id="UP001476798"/>
    </source>
</evidence>
<name>A0ABV0NC33_9TELE</name>
<keyword evidence="2" id="KW-1185">Reference proteome</keyword>
<dbReference type="Proteomes" id="UP001476798">
    <property type="component" value="Unassembled WGS sequence"/>
</dbReference>
<feature type="non-terminal residue" evidence="1">
    <location>
        <position position="1"/>
    </location>
</feature>
<reference evidence="1 2" key="1">
    <citation type="submission" date="2021-06" db="EMBL/GenBank/DDBJ databases">
        <authorList>
            <person name="Palmer J.M."/>
        </authorList>
    </citation>
    <scope>NUCLEOTIDE SEQUENCE [LARGE SCALE GENOMIC DNA]</scope>
    <source>
        <strain evidence="1 2">GA_2019</strain>
        <tissue evidence="1">Muscle</tissue>
    </source>
</reference>
<comment type="caution">
    <text evidence="1">The sequence shown here is derived from an EMBL/GenBank/DDBJ whole genome shotgun (WGS) entry which is preliminary data.</text>
</comment>
<organism evidence="1 2">
    <name type="scientific">Goodea atripinnis</name>
    <dbReference type="NCBI Taxonomy" id="208336"/>
    <lineage>
        <taxon>Eukaryota</taxon>
        <taxon>Metazoa</taxon>
        <taxon>Chordata</taxon>
        <taxon>Craniata</taxon>
        <taxon>Vertebrata</taxon>
        <taxon>Euteleostomi</taxon>
        <taxon>Actinopterygii</taxon>
        <taxon>Neopterygii</taxon>
        <taxon>Teleostei</taxon>
        <taxon>Neoteleostei</taxon>
        <taxon>Acanthomorphata</taxon>
        <taxon>Ovalentaria</taxon>
        <taxon>Atherinomorphae</taxon>
        <taxon>Cyprinodontiformes</taxon>
        <taxon>Goodeidae</taxon>
        <taxon>Goodea</taxon>
    </lineage>
</organism>
<evidence type="ECO:0000313" key="1">
    <source>
        <dbReference type="EMBL" id="MEQ2168953.1"/>
    </source>
</evidence>
<protein>
    <submittedName>
        <fullName evidence="1">Uncharacterized protein</fullName>
    </submittedName>
</protein>
<accession>A0ABV0NC33</accession>
<gene>
    <name evidence="1" type="ORF">GOODEAATRI_020005</name>
</gene>
<proteinExistence type="predicted"/>
<sequence length="54" mass="5577">LTGGAPHWQVSGPTSPAALGVTPAVTAGRGHCSRTKLYRLKGIAWFPSPLGHGR</sequence>